<comment type="caution">
    <text evidence="2">The sequence shown here is derived from an EMBL/GenBank/DDBJ whole genome shotgun (WGS) entry which is preliminary data.</text>
</comment>
<gene>
    <name evidence="2" type="ORF">MHY01S_33160</name>
</gene>
<evidence type="ECO:0000313" key="2">
    <source>
        <dbReference type="EMBL" id="GEM85150.1"/>
    </source>
</evidence>
<feature type="transmembrane region" description="Helical" evidence="1">
    <location>
        <begin position="7"/>
        <end position="25"/>
    </location>
</feature>
<evidence type="ECO:0000256" key="1">
    <source>
        <dbReference type="SAM" id="Phobius"/>
    </source>
</evidence>
<dbReference type="AlphaFoldDB" id="A0A511R6H7"/>
<dbReference type="Proteomes" id="UP000321197">
    <property type="component" value="Unassembled WGS sequence"/>
</dbReference>
<protein>
    <submittedName>
        <fullName evidence="2">Uncharacterized protein</fullName>
    </submittedName>
</protein>
<keyword evidence="1" id="KW-0812">Transmembrane</keyword>
<keyword evidence="1" id="KW-0472">Membrane</keyword>
<proteinExistence type="predicted"/>
<sequence length="117" mass="12789">MDDKKYNPLRLMILASLVLYFIYLANKPQNEAVSSQAQPVPVTKPTTCNARIEQVGLSSYELRLRISGAAESIVVYTEQGNLTASTTEVGSAGEYRIRTPGPAMAIQIDDCPALNLR</sequence>
<accession>A0A511R6H7</accession>
<keyword evidence="1" id="KW-1133">Transmembrane helix</keyword>
<reference evidence="2 3" key="1">
    <citation type="submission" date="2019-07" db="EMBL/GenBank/DDBJ databases">
        <title>Whole genome shotgun sequence of Meiothermus hypogaeus NBRC 106114.</title>
        <authorList>
            <person name="Hosoyama A."/>
            <person name="Uohara A."/>
            <person name="Ohji S."/>
            <person name="Ichikawa N."/>
        </authorList>
    </citation>
    <scope>NUCLEOTIDE SEQUENCE [LARGE SCALE GENOMIC DNA]</scope>
    <source>
        <strain evidence="2 3">NBRC 106114</strain>
    </source>
</reference>
<evidence type="ECO:0000313" key="3">
    <source>
        <dbReference type="Proteomes" id="UP000321197"/>
    </source>
</evidence>
<dbReference type="RefSeq" id="WP_119342424.1">
    <property type="nucleotide sequence ID" value="NZ_BJXL01000181.1"/>
</dbReference>
<name>A0A511R6H7_9DEIN</name>
<organism evidence="2 3">
    <name type="scientific">Meiothermus hypogaeus NBRC 106114</name>
    <dbReference type="NCBI Taxonomy" id="1227553"/>
    <lineage>
        <taxon>Bacteria</taxon>
        <taxon>Thermotogati</taxon>
        <taxon>Deinococcota</taxon>
        <taxon>Deinococci</taxon>
        <taxon>Thermales</taxon>
        <taxon>Thermaceae</taxon>
        <taxon>Meiothermus</taxon>
    </lineage>
</organism>
<dbReference type="EMBL" id="BJXL01000181">
    <property type="protein sequence ID" value="GEM85150.1"/>
    <property type="molecule type" value="Genomic_DNA"/>
</dbReference>
<dbReference type="OrthoDB" id="26223at2"/>